<evidence type="ECO:0000313" key="2">
    <source>
        <dbReference type="EMBL" id="GFC86000.1"/>
    </source>
</evidence>
<feature type="region of interest" description="Disordered" evidence="1">
    <location>
        <begin position="76"/>
        <end position="100"/>
    </location>
</feature>
<reference evidence="2" key="1">
    <citation type="journal article" date="2019" name="Sci. Rep.">
        <title>Draft genome of Tanacetum cinerariifolium, the natural source of mosquito coil.</title>
        <authorList>
            <person name="Yamashiro T."/>
            <person name="Shiraishi A."/>
            <person name="Satake H."/>
            <person name="Nakayama K."/>
        </authorList>
    </citation>
    <scope>NUCLEOTIDE SEQUENCE</scope>
</reference>
<dbReference type="AlphaFoldDB" id="A0A699RHR4"/>
<feature type="non-terminal residue" evidence="2">
    <location>
        <position position="1"/>
    </location>
</feature>
<accession>A0A699RHR4</accession>
<sequence>TEVVTAVATQVAAASTPIPAAKPKVLRIVVATPTVSTRRRKRVIIRDPEKELHVDTLKESPTVKDKGKGILIEDPKSMKKKDQVEMDADIQEYDSLSKEH</sequence>
<dbReference type="EMBL" id="BKCJ011102897">
    <property type="protein sequence ID" value="GFC86000.1"/>
    <property type="molecule type" value="Genomic_DNA"/>
</dbReference>
<comment type="caution">
    <text evidence="2">The sequence shown here is derived from an EMBL/GenBank/DDBJ whole genome shotgun (WGS) entry which is preliminary data.</text>
</comment>
<evidence type="ECO:0000256" key="1">
    <source>
        <dbReference type="SAM" id="MobiDB-lite"/>
    </source>
</evidence>
<proteinExistence type="predicted"/>
<protein>
    <submittedName>
        <fullName evidence="2">Uncharacterized protein</fullName>
    </submittedName>
</protein>
<gene>
    <name evidence="2" type="ORF">Tci_857970</name>
</gene>
<name>A0A699RHR4_TANCI</name>
<organism evidence="2">
    <name type="scientific">Tanacetum cinerariifolium</name>
    <name type="common">Dalmatian daisy</name>
    <name type="synonym">Chrysanthemum cinerariifolium</name>
    <dbReference type="NCBI Taxonomy" id="118510"/>
    <lineage>
        <taxon>Eukaryota</taxon>
        <taxon>Viridiplantae</taxon>
        <taxon>Streptophyta</taxon>
        <taxon>Embryophyta</taxon>
        <taxon>Tracheophyta</taxon>
        <taxon>Spermatophyta</taxon>
        <taxon>Magnoliopsida</taxon>
        <taxon>eudicotyledons</taxon>
        <taxon>Gunneridae</taxon>
        <taxon>Pentapetalae</taxon>
        <taxon>asterids</taxon>
        <taxon>campanulids</taxon>
        <taxon>Asterales</taxon>
        <taxon>Asteraceae</taxon>
        <taxon>Asteroideae</taxon>
        <taxon>Anthemideae</taxon>
        <taxon>Anthemidinae</taxon>
        <taxon>Tanacetum</taxon>
    </lineage>
</organism>